<organism evidence="1 2">
    <name type="scientific">Pseudolycoriella hygida</name>
    <dbReference type="NCBI Taxonomy" id="35572"/>
    <lineage>
        <taxon>Eukaryota</taxon>
        <taxon>Metazoa</taxon>
        <taxon>Ecdysozoa</taxon>
        <taxon>Arthropoda</taxon>
        <taxon>Hexapoda</taxon>
        <taxon>Insecta</taxon>
        <taxon>Pterygota</taxon>
        <taxon>Neoptera</taxon>
        <taxon>Endopterygota</taxon>
        <taxon>Diptera</taxon>
        <taxon>Nematocera</taxon>
        <taxon>Sciaroidea</taxon>
        <taxon>Sciaridae</taxon>
        <taxon>Pseudolycoriella</taxon>
    </lineage>
</organism>
<keyword evidence="2" id="KW-1185">Reference proteome</keyword>
<name>A0A9Q0N7H3_9DIPT</name>
<protein>
    <submittedName>
        <fullName evidence="1">Uncharacterized protein</fullName>
    </submittedName>
</protein>
<dbReference type="Proteomes" id="UP001151699">
    <property type="component" value="Chromosome A"/>
</dbReference>
<accession>A0A9Q0N7H3</accession>
<sequence length="684" mass="77874">MVENNLIKALIKTLINTFDKQPYGEELSEKIKDIVNIINLISRDPSSGNITKYHAHISSLDLTDQELQTILKEVKALFPEKDNRQLQEIIELPLLKRLNIQDNTKSVINQMLADRTIMSQTDFLAGRAKEAGISAGYITIDKAGGHTFILKHFHKNHKDCLLLPKKKQQQAIIDRRDAVQELIGATMYQFLLYDRAPKEALVTPDASHPNSLYIRSKFFENAISFAEFSGANSGATYLKDNNTNLKKLEGFEKAIAACHLLGEADYHAGNMMVQNGRTITKIDHGRSFIEFHQDFAAMVESTAKSFDRPGINYQNAINRGNLSFDITKYSESLNQMIHQLDERQIDVIINQKLDELKKVGFDPKGIDTLFKFEGNNWHDVGPFENFNDLGIFYKDKLKEHLNNMKEIAKSAEIISKFSNVSPKFKKGQWLKDFANSAMKDPVAYAAHHNIKIAGKKALDWASENNYKIQVCDGYIIKDTKQQQWNKNADGKWQEETIDYVEKEKNIINLDPKEYTAITKKRLKLVEDQLTSTAGKFKKEQRDIPQEEIAELYDKLLNILVKEKYLTAEECHNIKENEIYNQHIENTTKLVNLTTNNTTPVSFIDKIRYKIANFCKAISLPTLANYLVKQIPIQSLEAISSSEAAILKSTKFKELLVKPRIDTGKTDGIASSGLRTRKQGMGFAK</sequence>
<dbReference type="EMBL" id="WJQU01000001">
    <property type="protein sequence ID" value="KAJ6645029.1"/>
    <property type="molecule type" value="Genomic_DNA"/>
</dbReference>
<gene>
    <name evidence="1" type="ORF">Bhyg_00230</name>
</gene>
<comment type="caution">
    <text evidence="1">The sequence shown here is derived from an EMBL/GenBank/DDBJ whole genome shotgun (WGS) entry which is preliminary data.</text>
</comment>
<proteinExistence type="predicted"/>
<evidence type="ECO:0000313" key="1">
    <source>
        <dbReference type="EMBL" id="KAJ6645029.1"/>
    </source>
</evidence>
<evidence type="ECO:0000313" key="2">
    <source>
        <dbReference type="Proteomes" id="UP001151699"/>
    </source>
</evidence>
<reference evidence="1" key="1">
    <citation type="submission" date="2022-07" db="EMBL/GenBank/DDBJ databases">
        <authorList>
            <person name="Trinca V."/>
            <person name="Uliana J.V.C."/>
            <person name="Torres T.T."/>
            <person name="Ward R.J."/>
            <person name="Monesi N."/>
        </authorList>
    </citation>
    <scope>NUCLEOTIDE SEQUENCE</scope>
    <source>
        <strain evidence="1">HSMRA1968</strain>
        <tissue evidence="1">Whole embryos</tissue>
    </source>
</reference>
<dbReference type="AlphaFoldDB" id="A0A9Q0N7H3"/>